<comment type="subcellular location">
    <subcellularLocation>
        <location evidence="1">Membrane</location>
        <topology evidence="1">Multi-pass membrane protein</topology>
    </subcellularLocation>
</comment>
<keyword evidence="6 7" id="KW-0472">Membrane</keyword>
<dbReference type="InterPro" id="IPR036721">
    <property type="entry name" value="RCK_C_sf"/>
</dbReference>
<feature type="transmembrane region" description="Helical" evidence="7">
    <location>
        <begin position="103"/>
        <end position="122"/>
    </location>
</feature>
<dbReference type="AlphaFoldDB" id="A0A845A5C4"/>
<organism evidence="9 10">
    <name type="scientific">Altericroceibacterium indicum</name>
    <dbReference type="NCBI Taxonomy" id="374177"/>
    <lineage>
        <taxon>Bacteria</taxon>
        <taxon>Pseudomonadati</taxon>
        <taxon>Pseudomonadota</taxon>
        <taxon>Alphaproteobacteria</taxon>
        <taxon>Sphingomonadales</taxon>
        <taxon>Erythrobacteraceae</taxon>
        <taxon>Altericroceibacterium</taxon>
    </lineage>
</organism>
<keyword evidence="4" id="KW-0677">Repeat</keyword>
<dbReference type="Gene3D" id="3.30.70.1450">
    <property type="entry name" value="Regulator of K+ conductance, C-terminal domain"/>
    <property type="match status" value="1"/>
</dbReference>
<protein>
    <submittedName>
        <fullName evidence="9">SLC13 family permease</fullName>
    </submittedName>
</protein>
<keyword evidence="10" id="KW-1185">Reference proteome</keyword>
<gene>
    <name evidence="9" type="ORF">GRI39_04875</name>
</gene>
<evidence type="ECO:0000256" key="2">
    <source>
        <dbReference type="ARBA" id="ARBA00022448"/>
    </source>
</evidence>
<feature type="transmembrane region" description="Helical" evidence="7">
    <location>
        <begin position="538"/>
        <end position="556"/>
    </location>
</feature>
<dbReference type="InterPro" id="IPR006037">
    <property type="entry name" value="RCK_C"/>
</dbReference>
<evidence type="ECO:0000313" key="9">
    <source>
        <dbReference type="EMBL" id="MXP25380.1"/>
    </source>
</evidence>
<proteinExistence type="predicted"/>
<feature type="transmembrane region" description="Helical" evidence="7">
    <location>
        <begin position="69"/>
        <end position="91"/>
    </location>
</feature>
<keyword evidence="5 7" id="KW-1133">Transmembrane helix</keyword>
<accession>A0A845A5C4</accession>
<comment type="caution">
    <text evidence="9">The sequence shown here is derived from an EMBL/GenBank/DDBJ whole genome shotgun (WGS) entry which is preliminary data.</text>
</comment>
<evidence type="ECO:0000256" key="1">
    <source>
        <dbReference type="ARBA" id="ARBA00004141"/>
    </source>
</evidence>
<sequence length="598" mass="63336">MPGMPSLHAIAAMAVTVAMFIEFARGRLSTEIVSLLTIAVIAVGLYFFPLPNTQPTDGLQLAFSGFGHYALITICALMIMGRGLVVTGALDPASRILERVWKLNRSVGLLLSLAIAAFLSMIVNDTPILVLLLPVFVSLAARGAMPASKTLIPLNAAVLIGGMATTIGTSTNLLVVSIARDLGMPPMSVFHFTPIVLAAAVVAFPYLWLVMPRLLPDNSIAQSQKVRRFSTRLRVPAGSNLVGKSYEEVVELLPADFSIDEKPDGPFEAGQRLLISGTHESLEEALRLLKGQVAPGWIIDRIRHNASQKRSDIQVVEMVVTADSRLINRTLSTSGIADLYGVAVLGVHKPERPLQFDRDANTGDIRIAEGDVLLVMGLSDGLQNFAQTDSLLQLEGGKVMPRRSKAVLAGSIMFGTVGLASIGLLPIAVAALGGAILMFATGCVKFDRVGRALSAKVIVLVAASIAIGRVILDSGAAEWLGEVMSSGLQYLPPAAVLACIMLFVTLLTNFASNATAATVGTPIAFSIANQLGLPQEPLILAVLFGCNLCYATPIAYQTNMLIMAEGGYSFGDYLRTGLPLVLIMVTTLSGLLVLTYGM</sequence>
<evidence type="ECO:0000256" key="3">
    <source>
        <dbReference type="ARBA" id="ARBA00022692"/>
    </source>
</evidence>
<feature type="transmembrane region" description="Helical" evidence="7">
    <location>
        <begin position="493"/>
        <end position="512"/>
    </location>
</feature>
<reference evidence="9 10" key="1">
    <citation type="submission" date="2019-12" db="EMBL/GenBank/DDBJ databases">
        <title>Genomic-based taxomic classification of the family Erythrobacteraceae.</title>
        <authorList>
            <person name="Xu L."/>
        </authorList>
    </citation>
    <scope>NUCLEOTIDE SEQUENCE [LARGE SCALE GENOMIC DNA]</scope>
    <source>
        <strain evidence="9 10">DSM 18604</strain>
    </source>
</reference>
<evidence type="ECO:0000256" key="7">
    <source>
        <dbReference type="SAM" id="Phobius"/>
    </source>
</evidence>
<keyword evidence="2" id="KW-0813">Transport</keyword>
<dbReference type="InterPro" id="IPR051679">
    <property type="entry name" value="DASS-Related_Transporters"/>
</dbReference>
<evidence type="ECO:0000313" key="10">
    <source>
        <dbReference type="Proteomes" id="UP000460561"/>
    </source>
</evidence>
<dbReference type="Pfam" id="PF02080">
    <property type="entry name" value="TrkA_C"/>
    <property type="match status" value="1"/>
</dbReference>
<keyword evidence="3 7" id="KW-0812">Transmembrane</keyword>
<dbReference type="Pfam" id="PF03600">
    <property type="entry name" value="CitMHS"/>
    <property type="match status" value="1"/>
</dbReference>
<evidence type="ECO:0000256" key="4">
    <source>
        <dbReference type="ARBA" id="ARBA00022737"/>
    </source>
</evidence>
<feature type="transmembrane region" description="Helical" evidence="7">
    <location>
        <begin position="191"/>
        <end position="210"/>
    </location>
</feature>
<dbReference type="InterPro" id="IPR004680">
    <property type="entry name" value="Cit_transptr-like_dom"/>
</dbReference>
<feature type="transmembrane region" description="Helical" evidence="7">
    <location>
        <begin position="32"/>
        <end position="49"/>
    </location>
</feature>
<name>A0A845A5C4_9SPHN</name>
<evidence type="ECO:0000259" key="8">
    <source>
        <dbReference type="PROSITE" id="PS51202"/>
    </source>
</evidence>
<dbReference type="EMBL" id="WTYQ01000001">
    <property type="protein sequence ID" value="MXP25380.1"/>
    <property type="molecule type" value="Genomic_DNA"/>
</dbReference>
<dbReference type="PANTHER" id="PTHR43652:SF2">
    <property type="entry name" value="BASIC AMINO ACID ANTIPORTER YFCC-RELATED"/>
    <property type="match status" value="1"/>
</dbReference>
<dbReference type="GO" id="GO:0008324">
    <property type="term" value="F:monoatomic cation transmembrane transporter activity"/>
    <property type="evidence" value="ECO:0007669"/>
    <property type="project" value="InterPro"/>
</dbReference>
<evidence type="ECO:0000256" key="6">
    <source>
        <dbReference type="ARBA" id="ARBA00023136"/>
    </source>
</evidence>
<feature type="transmembrane region" description="Helical" evidence="7">
    <location>
        <begin position="452"/>
        <end position="472"/>
    </location>
</feature>
<feature type="domain" description="RCK C-terminal" evidence="8">
    <location>
        <begin position="303"/>
        <end position="391"/>
    </location>
</feature>
<dbReference type="PANTHER" id="PTHR43652">
    <property type="entry name" value="BASIC AMINO ACID ANTIPORTER YFCC-RELATED"/>
    <property type="match status" value="1"/>
</dbReference>
<feature type="transmembrane region" description="Helical" evidence="7">
    <location>
        <begin position="6"/>
        <end position="25"/>
    </location>
</feature>
<dbReference type="GO" id="GO:0006813">
    <property type="term" value="P:potassium ion transport"/>
    <property type="evidence" value="ECO:0007669"/>
    <property type="project" value="InterPro"/>
</dbReference>
<evidence type="ECO:0000256" key="5">
    <source>
        <dbReference type="ARBA" id="ARBA00022989"/>
    </source>
</evidence>
<dbReference type="SUPFAM" id="SSF116726">
    <property type="entry name" value="TrkA C-terminal domain-like"/>
    <property type="match status" value="1"/>
</dbReference>
<dbReference type="Proteomes" id="UP000460561">
    <property type="component" value="Unassembled WGS sequence"/>
</dbReference>
<dbReference type="OrthoDB" id="9809303at2"/>
<feature type="transmembrane region" description="Helical" evidence="7">
    <location>
        <begin position="157"/>
        <end position="179"/>
    </location>
</feature>
<dbReference type="PROSITE" id="PS51202">
    <property type="entry name" value="RCK_C"/>
    <property type="match status" value="1"/>
</dbReference>
<feature type="transmembrane region" description="Helical" evidence="7">
    <location>
        <begin position="577"/>
        <end position="597"/>
    </location>
</feature>
<dbReference type="RefSeq" id="WP_160738640.1">
    <property type="nucleotide sequence ID" value="NZ_WTYQ01000001.1"/>
</dbReference>
<dbReference type="GO" id="GO:0005886">
    <property type="term" value="C:plasma membrane"/>
    <property type="evidence" value="ECO:0007669"/>
    <property type="project" value="TreeGrafter"/>
</dbReference>
<feature type="transmembrane region" description="Helical" evidence="7">
    <location>
        <begin position="407"/>
        <end position="440"/>
    </location>
</feature>